<dbReference type="SUPFAM" id="SSF53300">
    <property type="entry name" value="vWA-like"/>
    <property type="match status" value="1"/>
</dbReference>
<dbReference type="PROSITE" id="PS50234">
    <property type="entry name" value="VWFA"/>
    <property type="match status" value="1"/>
</dbReference>
<dbReference type="Proteomes" id="UP000824056">
    <property type="component" value="Unassembled WGS sequence"/>
</dbReference>
<reference evidence="2" key="2">
    <citation type="submission" date="2021-04" db="EMBL/GenBank/DDBJ databases">
        <authorList>
            <person name="Gilroy R."/>
        </authorList>
    </citation>
    <scope>NUCLEOTIDE SEQUENCE</scope>
    <source>
        <strain evidence="2">1068</strain>
    </source>
</reference>
<dbReference type="InterPro" id="IPR002035">
    <property type="entry name" value="VWF_A"/>
</dbReference>
<feature type="domain" description="VWFA" evidence="1">
    <location>
        <begin position="39"/>
        <end position="217"/>
    </location>
</feature>
<reference evidence="2" key="1">
    <citation type="journal article" date="2021" name="PeerJ">
        <title>Extensive microbial diversity within the chicken gut microbiome revealed by metagenomics and culture.</title>
        <authorList>
            <person name="Gilroy R."/>
            <person name="Ravi A."/>
            <person name="Getino M."/>
            <person name="Pursley I."/>
            <person name="Horton D.L."/>
            <person name="Alikhan N.F."/>
            <person name="Baker D."/>
            <person name="Gharbi K."/>
            <person name="Hall N."/>
            <person name="Watson M."/>
            <person name="Adriaenssens E.M."/>
            <person name="Foster-Nyarko E."/>
            <person name="Jarju S."/>
            <person name="Secka A."/>
            <person name="Antonio M."/>
            <person name="Oren A."/>
            <person name="Chaudhuri R.R."/>
            <person name="La Ragione R."/>
            <person name="Hildebrand F."/>
            <person name="Pallen M.J."/>
        </authorList>
    </citation>
    <scope>NUCLEOTIDE SEQUENCE</scope>
    <source>
        <strain evidence="2">1068</strain>
    </source>
</reference>
<comment type="caution">
    <text evidence="2">The sequence shown here is derived from an EMBL/GenBank/DDBJ whole genome shotgun (WGS) entry which is preliminary data.</text>
</comment>
<dbReference type="Pfam" id="PF00092">
    <property type="entry name" value="VWA"/>
    <property type="match status" value="1"/>
</dbReference>
<accession>A0A9D2FR91</accession>
<dbReference type="AlphaFoldDB" id="A0A9D2FR91"/>
<organism evidence="2 3">
    <name type="scientific">Candidatus Blautia pullicola</name>
    <dbReference type="NCBI Taxonomy" id="2838498"/>
    <lineage>
        <taxon>Bacteria</taxon>
        <taxon>Bacillati</taxon>
        <taxon>Bacillota</taxon>
        <taxon>Clostridia</taxon>
        <taxon>Lachnospirales</taxon>
        <taxon>Lachnospiraceae</taxon>
        <taxon>Blautia</taxon>
    </lineage>
</organism>
<dbReference type="CDD" id="cd00198">
    <property type="entry name" value="vWFA"/>
    <property type="match status" value="1"/>
</dbReference>
<name>A0A9D2FR91_9FIRM</name>
<evidence type="ECO:0000313" key="3">
    <source>
        <dbReference type="Proteomes" id="UP000824056"/>
    </source>
</evidence>
<dbReference type="PANTHER" id="PTHR10579">
    <property type="entry name" value="CALCIUM-ACTIVATED CHLORIDE CHANNEL REGULATOR"/>
    <property type="match status" value="1"/>
</dbReference>
<sequence length="460" mass="48251">MGITNVNKQINLSQIDCQGTVKVTLALTAAPDISTNPTDIVLVLDRSGSMSGTPLENMKLGAKTFIDIIDESTDSAKDGNIGSGSHIGIVSFSSSATADTQLITSVADLKAAVDALTAGGATNHAAAFSKAMQLFDPLSSNAKVIVMFTDGKTTAGPPPSPVAEAARAAGIVIYCIGLIGSDGIDVSTLNDWATDPDDSHVAVTPDETELEDLFASLAANISKPGATDIVIDEVVNPEFSITSVSPPTLGTATAVNFNTIQWKISQLGVSGNEGATLEFFVRHTSPSTGVKQINQSIAYSDAEGNQVDFPSPVIQVDCRDVITPEPCPVPVEFTIEGCQDTLSLDLGDTYLESQGRILELSVTIKNVCPGKRVALGVILTETDCNGMEHPRGLKTITVPAHTFPGCRDVRVECIKFVLPEDLNVSGGNPNGLCGVRNLKVRLLANTIDTDFRCCDTITSI</sequence>
<dbReference type="SMART" id="SM00327">
    <property type="entry name" value="VWA"/>
    <property type="match status" value="1"/>
</dbReference>
<dbReference type="Gene3D" id="3.40.50.410">
    <property type="entry name" value="von Willebrand factor, type A domain"/>
    <property type="match status" value="1"/>
</dbReference>
<dbReference type="EMBL" id="DXBG01000135">
    <property type="protein sequence ID" value="HIZ65385.1"/>
    <property type="molecule type" value="Genomic_DNA"/>
</dbReference>
<dbReference type="InterPro" id="IPR036465">
    <property type="entry name" value="vWFA_dom_sf"/>
</dbReference>
<dbReference type="PRINTS" id="PR00453">
    <property type="entry name" value="VWFADOMAIN"/>
</dbReference>
<dbReference type="PANTHER" id="PTHR10579:SF43">
    <property type="entry name" value="ZINC FINGER (C3HC4-TYPE RING FINGER) FAMILY PROTEIN"/>
    <property type="match status" value="1"/>
</dbReference>
<dbReference type="InterPro" id="IPR051266">
    <property type="entry name" value="CLCR"/>
</dbReference>
<protein>
    <submittedName>
        <fullName evidence="2">VWA domain-containing protein</fullName>
    </submittedName>
</protein>
<gene>
    <name evidence="2" type="ORF">H9809_05740</name>
</gene>
<proteinExistence type="predicted"/>
<evidence type="ECO:0000313" key="2">
    <source>
        <dbReference type="EMBL" id="HIZ65385.1"/>
    </source>
</evidence>
<evidence type="ECO:0000259" key="1">
    <source>
        <dbReference type="PROSITE" id="PS50234"/>
    </source>
</evidence>